<organism evidence="3">
    <name type="scientific">Bactrocera latifrons</name>
    <name type="common">Malaysian fruit fly</name>
    <name type="synonym">Chaetodacus latifrons</name>
    <dbReference type="NCBI Taxonomy" id="174628"/>
    <lineage>
        <taxon>Eukaryota</taxon>
        <taxon>Metazoa</taxon>
        <taxon>Ecdysozoa</taxon>
        <taxon>Arthropoda</taxon>
        <taxon>Hexapoda</taxon>
        <taxon>Insecta</taxon>
        <taxon>Pterygota</taxon>
        <taxon>Neoptera</taxon>
        <taxon>Endopterygota</taxon>
        <taxon>Diptera</taxon>
        <taxon>Brachycera</taxon>
        <taxon>Muscomorpha</taxon>
        <taxon>Tephritoidea</taxon>
        <taxon>Tephritidae</taxon>
        <taxon>Bactrocera</taxon>
        <taxon>Bactrocera</taxon>
    </lineage>
</organism>
<feature type="domain" description="Transposase IS30-like HTH" evidence="2">
    <location>
        <begin position="6"/>
        <end position="39"/>
    </location>
</feature>
<dbReference type="Gene3D" id="1.10.10.10">
    <property type="entry name" value="Winged helix-like DNA-binding domain superfamily/Winged helix DNA-binding domain"/>
    <property type="match status" value="1"/>
</dbReference>
<dbReference type="InterPro" id="IPR036388">
    <property type="entry name" value="WH-like_DNA-bd_sf"/>
</dbReference>
<evidence type="ECO:0000256" key="1">
    <source>
        <dbReference type="ARBA" id="ARBA00004123"/>
    </source>
</evidence>
<dbReference type="AlphaFoldDB" id="A0A0K8WHA5"/>
<dbReference type="GO" id="GO:0005634">
    <property type="term" value="C:nucleus"/>
    <property type="evidence" value="ECO:0007669"/>
    <property type="project" value="UniProtKB-SubCell"/>
</dbReference>
<dbReference type="Pfam" id="PF13936">
    <property type="entry name" value="HTH_38"/>
    <property type="match status" value="1"/>
</dbReference>
<name>A0A0K8WHA5_BACLA</name>
<dbReference type="InterPro" id="IPR009057">
    <property type="entry name" value="Homeodomain-like_sf"/>
</dbReference>
<accession>A0A0K8WHA5</accession>
<comment type="subcellular location">
    <subcellularLocation>
        <location evidence="1">Nucleus</location>
    </subcellularLocation>
</comment>
<evidence type="ECO:0000313" key="3">
    <source>
        <dbReference type="EMBL" id="JAI50538.1"/>
    </source>
</evidence>
<protein>
    <recommendedName>
        <fullName evidence="2">Transposase IS30-like HTH domain-containing protein</fullName>
    </recommendedName>
</protein>
<reference evidence="3" key="1">
    <citation type="submission" date="2015-06" db="EMBL/GenBank/DDBJ databases">
        <authorList>
            <person name="Hoefler B.C."/>
            <person name="Straight P.D."/>
        </authorList>
    </citation>
    <scope>NUCLEOTIDE SEQUENCE</scope>
</reference>
<evidence type="ECO:0000259" key="2">
    <source>
        <dbReference type="Pfam" id="PF13936"/>
    </source>
</evidence>
<dbReference type="EMBL" id="GDHF01001776">
    <property type="protein sequence ID" value="JAI50538.1"/>
    <property type="molecule type" value="Transcribed_RNA"/>
</dbReference>
<sequence>MGRGQHCRAELRKQIKHLHNQGFSYRKIAETLNYSKRMVENAIKYKPQKETRGRKSKISPTLERNRMRFLKKDPFSSSSELKKIFSLDVDTSTIRKWLINKNLKAKRPRKVPFLSNQM</sequence>
<dbReference type="SUPFAM" id="SSF46689">
    <property type="entry name" value="Homeodomain-like"/>
    <property type="match status" value="1"/>
</dbReference>
<dbReference type="InterPro" id="IPR025246">
    <property type="entry name" value="IS30-like_HTH"/>
</dbReference>
<gene>
    <name evidence="3" type="ORF">c0_g4_i1</name>
</gene>
<proteinExistence type="predicted"/>